<comment type="similarity">
    <text evidence="2 11">Belongs to the dynein light intermediate chain family.</text>
</comment>
<comment type="caution">
    <text evidence="13">The sequence shown here is derived from an EMBL/GenBank/DDBJ whole genome shotgun (WGS) entry which is preliminary data.</text>
</comment>
<keyword evidence="5 11" id="KW-0493">Microtubule</keyword>
<dbReference type="Proteomes" id="UP000242188">
    <property type="component" value="Unassembled WGS sequence"/>
</dbReference>
<comment type="subcellular location">
    <subcellularLocation>
        <location evidence="1 11">Cytoplasm</location>
        <location evidence="1 11">Cytoskeleton</location>
    </subcellularLocation>
</comment>
<evidence type="ECO:0000256" key="3">
    <source>
        <dbReference type="ARBA" id="ARBA00022448"/>
    </source>
</evidence>
<dbReference type="PANTHER" id="PTHR12688">
    <property type="entry name" value="DYNEIN LIGHT INTERMEDIATE CHAIN"/>
    <property type="match status" value="1"/>
</dbReference>
<evidence type="ECO:0000256" key="7">
    <source>
        <dbReference type="ARBA" id="ARBA00022840"/>
    </source>
</evidence>
<keyword evidence="9 11" id="KW-0505">Motor protein</keyword>
<dbReference type="InterPro" id="IPR022780">
    <property type="entry name" value="Dynein_light_int_chain"/>
</dbReference>
<evidence type="ECO:0000256" key="10">
    <source>
        <dbReference type="ARBA" id="ARBA00023212"/>
    </source>
</evidence>
<dbReference type="GO" id="GO:0007018">
    <property type="term" value="P:microtubule-based movement"/>
    <property type="evidence" value="ECO:0007669"/>
    <property type="project" value="InterPro"/>
</dbReference>
<evidence type="ECO:0000256" key="2">
    <source>
        <dbReference type="ARBA" id="ARBA00006831"/>
    </source>
</evidence>
<proteinExistence type="inferred from homology"/>
<keyword evidence="8 11" id="KW-0243">Dynein</keyword>
<feature type="region of interest" description="Disordered" evidence="12">
    <location>
        <begin position="176"/>
        <end position="205"/>
    </location>
</feature>
<reference evidence="13 14" key="1">
    <citation type="journal article" date="2017" name="Nat. Ecol. Evol.">
        <title>Scallop genome provides insights into evolution of bilaterian karyotype and development.</title>
        <authorList>
            <person name="Wang S."/>
            <person name="Zhang J."/>
            <person name="Jiao W."/>
            <person name="Li J."/>
            <person name="Xun X."/>
            <person name="Sun Y."/>
            <person name="Guo X."/>
            <person name="Huan P."/>
            <person name="Dong B."/>
            <person name="Zhang L."/>
            <person name="Hu X."/>
            <person name="Sun X."/>
            <person name="Wang J."/>
            <person name="Zhao C."/>
            <person name="Wang Y."/>
            <person name="Wang D."/>
            <person name="Huang X."/>
            <person name="Wang R."/>
            <person name="Lv J."/>
            <person name="Li Y."/>
            <person name="Zhang Z."/>
            <person name="Liu B."/>
            <person name="Lu W."/>
            <person name="Hui Y."/>
            <person name="Liang J."/>
            <person name="Zhou Z."/>
            <person name="Hou R."/>
            <person name="Li X."/>
            <person name="Liu Y."/>
            <person name="Li H."/>
            <person name="Ning X."/>
            <person name="Lin Y."/>
            <person name="Zhao L."/>
            <person name="Xing Q."/>
            <person name="Dou J."/>
            <person name="Li Y."/>
            <person name="Mao J."/>
            <person name="Guo H."/>
            <person name="Dou H."/>
            <person name="Li T."/>
            <person name="Mu C."/>
            <person name="Jiang W."/>
            <person name="Fu Q."/>
            <person name="Fu X."/>
            <person name="Miao Y."/>
            <person name="Liu J."/>
            <person name="Yu Q."/>
            <person name="Li R."/>
            <person name="Liao H."/>
            <person name="Li X."/>
            <person name="Kong Y."/>
            <person name="Jiang Z."/>
            <person name="Chourrout D."/>
            <person name="Li R."/>
            <person name="Bao Z."/>
        </authorList>
    </citation>
    <scope>NUCLEOTIDE SEQUENCE [LARGE SCALE GENOMIC DNA]</scope>
    <source>
        <strain evidence="13 14">PY_sf001</strain>
    </source>
</reference>
<evidence type="ECO:0000313" key="14">
    <source>
        <dbReference type="Proteomes" id="UP000242188"/>
    </source>
</evidence>
<dbReference type="GO" id="GO:0045504">
    <property type="term" value="F:dynein heavy chain binding"/>
    <property type="evidence" value="ECO:0007669"/>
    <property type="project" value="TreeGrafter"/>
</dbReference>
<protein>
    <recommendedName>
        <fullName evidence="11">Dynein light intermediate chain</fullName>
    </recommendedName>
</protein>
<evidence type="ECO:0000256" key="6">
    <source>
        <dbReference type="ARBA" id="ARBA00022741"/>
    </source>
</evidence>
<evidence type="ECO:0000256" key="4">
    <source>
        <dbReference type="ARBA" id="ARBA00022490"/>
    </source>
</evidence>
<dbReference type="GO" id="GO:0005524">
    <property type="term" value="F:ATP binding"/>
    <property type="evidence" value="ECO:0007669"/>
    <property type="project" value="UniProtKB-KW"/>
</dbReference>
<dbReference type="GO" id="GO:0005868">
    <property type="term" value="C:cytoplasmic dynein complex"/>
    <property type="evidence" value="ECO:0007669"/>
    <property type="project" value="UniProtKB-UniRule"/>
</dbReference>
<dbReference type="GO" id="GO:0005874">
    <property type="term" value="C:microtubule"/>
    <property type="evidence" value="ECO:0007669"/>
    <property type="project" value="UniProtKB-KW"/>
</dbReference>
<keyword evidence="6 11" id="KW-0547">Nucleotide-binding</keyword>
<dbReference type="EMBL" id="NEDP02000981">
    <property type="protein sequence ID" value="OWF54548.1"/>
    <property type="molecule type" value="Genomic_DNA"/>
</dbReference>
<organism evidence="13 14">
    <name type="scientific">Mizuhopecten yessoensis</name>
    <name type="common">Japanese scallop</name>
    <name type="synonym">Patinopecten yessoensis</name>
    <dbReference type="NCBI Taxonomy" id="6573"/>
    <lineage>
        <taxon>Eukaryota</taxon>
        <taxon>Metazoa</taxon>
        <taxon>Spiralia</taxon>
        <taxon>Lophotrochozoa</taxon>
        <taxon>Mollusca</taxon>
        <taxon>Bivalvia</taxon>
        <taxon>Autobranchia</taxon>
        <taxon>Pteriomorphia</taxon>
        <taxon>Pectinida</taxon>
        <taxon>Pectinoidea</taxon>
        <taxon>Pectinidae</taxon>
        <taxon>Mizuhopecten</taxon>
    </lineage>
</organism>
<dbReference type="GO" id="GO:0005813">
    <property type="term" value="C:centrosome"/>
    <property type="evidence" value="ECO:0007669"/>
    <property type="project" value="TreeGrafter"/>
</dbReference>
<evidence type="ECO:0000256" key="1">
    <source>
        <dbReference type="ARBA" id="ARBA00004245"/>
    </source>
</evidence>
<evidence type="ECO:0000313" key="13">
    <source>
        <dbReference type="EMBL" id="OWF54548.1"/>
    </source>
</evidence>
<evidence type="ECO:0000256" key="11">
    <source>
        <dbReference type="RuleBase" id="RU366047"/>
    </source>
</evidence>
<sequence length="497" mass="56212">MAPIGERKENMGAIAGDDDDSEAQNLWATILGEVQSSSASNLPSTKSVLLLGDNESGKTTLVAKLQGVEEPKKGTGLEYYFIDIKDEYRDEQARLGVWVLDGDPSHNGLLKYCVTKDNFEHNLVLLVASMSNPWSIMESLEKWTSVLREHIDRLKIQHEDRREYEESLVRFFQEYTEPEEGQTSQSVAAPRRDVNPLHPSAPHTEEDRVLLPLGENTLSQNLGIPIVVVITKTDAISTLEKEHDFREEHFDFIQQHIRKFCLQIGAALVYTSVKEDKNCDLLYRYFEHRIYGFPFSQQAYVVEKDSVFVPTGWDNEKKIKILYENLSSMKAEDCYEDVIVKPMMRKPVQRDAEVIAEDEQVFLVKQQMQLSKQPAPGAAGESPLRPPAAATNKQSPSPRPTTPQASSSPKKLDGKNPQNTSEGMLANFFNSLLNKNTRTPVPTKAGEYMCNRHLWESSCTRGREGKYGSVKPLAIERRVICVKFVYFSTVCVCPWST</sequence>
<keyword evidence="4 11" id="KW-0963">Cytoplasm</keyword>
<dbReference type="SUPFAM" id="SSF52540">
    <property type="entry name" value="P-loop containing nucleoside triphosphate hydrolases"/>
    <property type="match status" value="1"/>
</dbReference>
<accession>A0A210R0J6</accession>
<keyword evidence="7 11" id="KW-0067">ATP-binding</keyword>
<comment type="subunit">
    <text evidence="11">Homodimer. The cytoplasmic dynein 1 complex consists of two catalytic heavy chains (HCs) and a number of non-catalytic subunits presented by intermediate chains (ICs).</text>
</comment>
<dbReference type="PANTHER" id="PTHR12688:SF0">
    <property type="entry name" value="DYNEIN LIGHT INTERMEDIATE CHAIN"/>
    <property type="match status" value="1"/>
</dbReference>
<dbReference type="GO" id="GO:0000226">
    <property type="term" value="P:microtubule cytoskeleton organization"/>
    <property type="evidence" value="ECO:0007669"/>
    <property type="project" value="TreeGrafter"/>
</dbReference>
<comment type="function">
    <text evidence="11">Acts as one of several non-catalytic accessory components of the cytoplasmic dynein 1 complex that are thought to be involved in linking dynein to cargos and to adapter proteins that regulate dynein function. Cytoplasmic dynein 1 acts as a motor for the intracellular retrograde motility of vesicles and organelles along microtubules. May play a role in binding dynein to membranous organelles or chromosomes.</text>
</comment>
<evidence type="ECO:0000256" key="9">
    <source>
        <dbReference type="ARBA" id="ARBA00023175"/>
    </source>
</evidence>
<feature type="compositionally biased region" description="Polar residues" evidence="12">
    <location>
        <begin position="391"/>
        <end position="409"/>
    </location>
</feature>
<evidence type="ECO:0000256" key="8">
    <source>
        <dbReference type="ARBA" id="ARBA00023017"/>
    </source>
</evidence>
<dbReference type="Gene3D" id="3.40.50.300">
    <property type="entry name" value="P-loop containing nucleotide triphosphate hydrolases"/>
    <property type="match status" value="1"/>
</dbReference>
<keyword evidence="10 11" id="KW-0206">Cytoskeleton</keyword>
<dbReference type="InterPro" id="IPR008467">
    <property type="entry name" value="Dynein1_light_intermed_chain"/>
</dbReference>
<dbReference type="Pfam" id="PF05783">
    <property type="entry name" value="DLIC"/>
    <property type="match status" value="1"/>
</dbReference>
<dbReference type="OrthoDB" id="27603at2759"/>
<dbReference type="AlphaFoldDB" id="A0A210R0J6"/>
<feature type="region of interest" description="Disordered" evidence="12">
    <location>
        <begin position="372"/>
        <end position="420"/>
    </location>
</feature>
<dbReference type="InterPro" id="IPR027417">
    <property type="entry name" value="P-loop_NTPase"/>
</dbReference>
<evidence type="ECO:0000256" key="12">
    <source>
        <dbReference type="SAM" id="MobiDB-lite"/>
    </source>
</evidence>
<keyword evidence="14" id="KW-1185">Reference proteome</keyword>
<dbReference type="STRING" id="6573.A0A210R0J6"/>
<keyword evidence="3 11" id="KW-0813">Transport</keyword>
<name>A0A210R0J6_MIZYE</name>
<evidence type="ECO:0000256" key="5">
    <source>
        <dbReference type="ARBA" id="ARBA00022701"/>
    </source>
</evidence>
<gene>
    <name evidence="13" type="ORF">KP79_PYT13426</name>
</gene>